<reference evidence="8 9" key="1">
    <citation type="submission" date="2020-03" db="EMBL/GenBank/DDBJ databases">
        <title>Sequencing the genomes of 1000 actinobacteria strains.</title>
        <authorList>
            <person name="Klenk H.-P."/>
        </authorList>
    </citation>
    <scope>NUCLEOTIDE SEQUENCE [LARGE SCALE GENOMIC DNA]</scope>
    <source>
        <strain evidence="8 9">DSM 45668</strain>
    </source>
</reference>
<evidence type="ECO:0000259" key="5">
    <source>
        <dbReference type="Pfam" id="PF04542"/>
    </source>
</evidence>
<dbReference type="Gene3D" id="1.25.40.10">
    <property type="entry name" value="Tetratricopeptide repeat domain"/>
    <property type="match status" value="1"/>
</dbReference>
<dbReference type="Pfam" id="PF04542">
    <property type="entry name" value="Sigma70_r2"/>
    <property type="match status" value="1"/>
</dbReference>
<evidence type="ECO:0000256" key="3">
    <source>
        <dbReference type="ARBA" id="ARBA00023082"/>
    </source>
</evidence>
<dbReference type="RefSeq" id="WP_167115177.1">
    <property type="nucleotide sequence ID" value="NZ_JAANOU010000001.1"/>
</dbReference>
<sequence length="414" mass="45015">MRRPRPADPALAVEQVYREHRTRMLAALVRVLGDFEAAEDGLQDACALALRAWRDTVPADPVAWLLTAARNRVVDRWRRARVGREKEERAGDPRPVMTDFDVERVLAVGDERLSLIFTCCHPALAPEARVALTLQAVAGLSAAQIARMFLVPEATLAQRLVRAKRKIRDAGISFTVPPDHLLPERLSGVLSVIYLIFTHGYTAAPGDGGAPRAEAIRLAKLVAALMPDEPEALGLVALLLLHDSRAGARHSPGGDLVLLADQDRREWHAGGIAEAVRVLDRALRLGAPGPYQLQAAIAALHAQAPCVEETDWPRIAALYSELLRMAPSPVVALNHAVAVAMSDGPAAGLALLDRIDGLDRYHLHHAARADLLHRLGRTAEAVTAYRRAHELAANPADRRFLAGRLAALDPRESR</sequence>
<dbReference type="SUPFAM" id="SSF88659">
    <property type="entry name" value="Sigma3 and sigma4 domains of RNA polymerase sigma factors"/>
    <property type="match status" value="1"/>
</dbReference>
<dbReference type="InterPro" id="IPR036388">
    <property type="entry name" value="WH-like_DNA-bd_sf"/>
</dbReference>
<dbReference type="Pfam" id="PF20239">
    <property type="entry name" value="DUF6596"/>
    <property type="match status" value="1"/>
</dbReference>
<protein>
    <submittedName>
        <fullName evidence="8">RNA polymerase sigma-70 factor (ECF subfamily)</fullName>
    </submittedName>
</protein>
<gene>
    <name evidence="8" type="ORF">FHX46_003163</name>
</gene>
<comment type="caution">
    <text evidence="8">The sequence shown here is derived from an EMBL/GenBank/DDBJ whole genome shotgun (WGS) entry which is preliminary data.</text>
</comment>
<dbReference type="Proteomes" id="UP000754495">
    <property type="component" value="Unassembled WGS sequence"/>
</dbReference>
<feature type="domain" description="RNA polymerase sigma factor 70 region 4 type 2" evidence="6">
    <location>
        <begin position="116"/>
        <end position="167"/>
    </location>
</feature>
<keyword evidence="3" id="KW-0731">Sigma factor</keyword>
<organism evidence="8 9">
    <name type="scientific">Amycolatopsis viridis</name>
    <dbReference type="NCBI Taxonomy" id="185678"/>
    <lineage>
        <taxon>Bacteria</taxon>
        <taxon>Bacillati</taxon>
        <taxon>Actinomycetota</taxon>
        <taxon>Actinomycetes</taxon>
        <taxon>Pseudonocardiales</taxon>
        <taxon>Pseudonocardiaceae</taxon>
        <taxon>Amycolatopsis</taxon>
    </lineage>
</organism>
<feature type="domain" description="RNA polymerase sigma-70 region 2" evidence="5">
    <location>
        <begin position="17"/>
        <end position="81"/>
    </location>
</feature>
<dbReference type="Gene3D" id="1.10.10.10">
    <property type="entry name" value="Winged helix-like DNA-binding domain superfamily/Winged helix DNA-binding domain"/>
    <property type="match status" value="1"/>
</dbReference>
<dbReference type="PANTHER" id="PTHR47756">
    <property type="entry name" value="BLL6612 PROTEIN-RELATED"/>
    <property type="match status" value="1"/>
</dbReference>
<keyword evidence="2" id="KW-0805">Transcription regulation</keyword>
<dbReference type="PANTHER" id="PTHR47756:SF2">
    <property type="entry name" value="BLL6612 PROTEIN"/>
    <property type="match status" value="1"/>
</dbReference>
<name>A0ABX0SUQ7_9PSEU</name>
<accession>A0ABX0SUQ7</accession>
<dbReference type="InterPro" id="IPR011990">
    <property type="entry name" value="TPR-like_helical_dom_sf"/>
</dbReference>
<evidence type="ECO:0000313" key="8">
    <source>
        <dbReference type="EMBL" id="NIH80633.1"/>
    </source>
</evidence>
<evidence type="ECO:0000256" key="1">
    <source>
        <dbReference type="ARBA" id="ARBA00010641"/>
    </source>
</evidence>
<evidence type="ECO:0000256" key="4">
    <source>
        <dbReference type="ARBA" id="ARBA00023163"/>
    </source>
</evidence>
<dbReference type="SUPFAM" id="SSF88946">
    <property type="entry name" value="Sigma2 domain of RNA polymerase sigma factors"/>
    <property type="match status" value="1"/>
</dbReference>
<evidence type="ECO:0000259" key="7">
    <source>
        <dbReference type="Pfam" id="PF20239"/>
    </source>
</evidence>
<dbReference type="InterPro" id="IPR013325">
    <property type="entry name" value="RNA_pol_sigma_r2"/>
</dbReference>
<dbReference type="InterPro" id="IPR046531">
    <property type="entry name" value="DUF6596"/>
</dbReference>
<comment type="similarity">
    <text evidence="1">Belongs to the sigma-70 factor family. ECF subfamily.</text>
</comment>
<dbReference type="EMBL" id="JAANOU010000001">
    <property type="protein sequence ID" value="NIH80633.1"/>
    <property type="molecule type" value="Genomic_DNA"/>
</dbReference>
<proteinExistence type="inferred from homology"/>
<dbReference type="InterPro" id="IPR013324">
    <property type="entry name" value="RNA_pol_sigma_r3/r4-like"/>
</dbReference>
<evidence type="ECO:0000259" key="6">
    <source>
        <dbReference type="Pfam" id="PF08281"/>
    </source>
</evidence>
<dbReference type="InterPro" id="IPR007627">
    <property type="entry name" value="RNA_pol_sigma70_r2"/>
</dbReference>
<keyword evidence="9" id="KW-1185">Reference proteome</keyword>
<dbReference type="Gene3D" id="1.10.1740.10">
    <property type="match status" value="1"/>
</dbReference>
<keyword evidence="4" id="KW-0804">Transcription</keyword>
<dbReference type="InterPro" id="IPR013249">
    <property type="entry name" value="RNA_pol_sigma70_r4_t2"/>
</dbReference>
<evidence type="ECO:0000313" key="9">
    <source>
        <dbReference type="Proteomes" id="UP000754495"/>
    </source>
</evidence>
<dbReference type="Pfam" id="PF08281">
    <property type="entry name" value="Sigma70_r4_2"/>
    <property type="match status" value="1"/>
</dbReference>
<evidence type="ECO:0000256" key="2">
    <source>
        <dbReference type="ARBA" id="ARBA00023015"/>
    </source>
</evidence>
<feature type="domain" description="DUF6596" evidence="7">
    <location>
        <begin position="185"/>
        <end position="282"/>
    </location>
</feature>